<accession>A0A2S9GTM6</accession>
<keyword evidence="3" id="KW-1185">Reference proteome</keyword>
<evidence type="ECO:0000313" key="2">
    <source>
        <dbReference type="EMBL" id="PRC91067.1"/>
    </source>
</evidence>
<dbReference type="GO" id="GO:0016020">
    <property type="term" value="C:membrane"/>
    <property type="evidence" value="ECO:0007669"/>
    <property type="project" value="TreeGrafter"/>
</dbReference>
<feature type="domain" description="AB hydrolase-1" evidence="1">
    <location>
        <begin position="65"/>
        <end position="305"/>
    </location>
</feature>
<organism evidence="2 3">
    <name type="scientific">Solimicrobium silvestre</name>
    <dbReference type="NCBI Taxonomy" id="2099400"/>
    <lineage>
        <taxon>Bacteria</taxon>
        <taxon>Pseudomonadati</taxon>
        <taxon>Pseudomonadota</taxon>
        <taxon>Betaproteobacteria</taxon>
        <taxon>Burkholderiales</taxon>
        <taxon>Oxalobacteraceae</taxon>
        <taxon>Solimicrobium</taxon>
    </lineage>
</organism>
<proteinExistence type="predicted"/>
<dbReference type="PANTHER" id="PTHR43798">
    <property type="entry name" value="MONOACYLGLYCEROL LIPASE"/>
    <property type="match status" value="1"/>
</dbReference>
<dbReference type="GO" id="GO:0016787">
    <property type="term" value="F:hydrolase activity"/>
    <property type="evidence" value="ECO:0007669"/>
    <property type="project" value="UniProtKB-KW"/>
</dbReference>
<evidence type="ECO:0000259" key="1">
    <source>
        <dbReference type="Pfam" id="PF00561"/>
    </source>
</evidence>
<dbReference type="AlphaFoldDB" id="A0A2S9GTM6"/>
<sequence>MDIPSLDHREQHFFIPGPHAPLNLFLRYLPATQVIANSSHSSHIVLYVHGASFPSALSIAHRFDGHSWRDELNAAGFDVWGLDFQGFGFSDRYPEMDAPAKLNPALCNTADATEQLHCCVQFILSHHAASRLSIIAHSWGSIPTCRLASIYPTLIDRLVLFGPIARRGPRRYEVAPTATAWGLVTIENQWKRFVEDVPPGVVPVLSQVHFDDWAEHYLDSDPGSRLRDPASVMVPSGPVNDILRAWHGQLGYEPAMVRAPVALIRGEWDGLIPDQDARWLFDAFTASPNKRDIKISGGTHLMHLEAMRFALYRESISFLHGGDLPPDLSPAKGTS</sequence>
<dbReference type="RefSeq" id="WP_105533984.1">
    <property type="nucleotide sequence ID" value="NZ_PUGF01000030.1"/>
</dbReference>
<dbReference type="OrthoDB" id="9112061at2"/>
<dbReference type="Proteomes" id="UP000237839">
    <property type="component" value="Unassembled WGS sequence"/>
</dbReference>
<dbReference type="EMBL" id="PUGF01000030">
    <property type="protein sequence ID" value="PRC91067.1"/>
    <property type="molecule type" value="Genomic_DNA"/>
</dbReference>
<comment type="caution">
    <text evidence="2">The sequence shown here is derived from an EMBL/GenBank/DDBJ whole genome shotgun (WGS) entry which is preliminary data.</text>
</comment>
<dbReference type="Gene3D" id="3.40.50.1820">
    <property type="entry name" value="alpha/beta hydrolase"/>
    <property type="match status" value="1"/>
</dbReference>
<dbReference type="Pfam" id="PF00561">
    <property type="entry name" value="Abhydrolase_1"/>
    <property type="match status" value="1"/>
</dbReference>
<keyword evidence="2" id="KW-0378">Hydrolase</keyword>
<dbReference type="InterPro" id="IPR029058">
    <property type="entry name" value="AB_hydrolase_fold"/>
</dbReference>
<dbReference type="InterPro" id="IPR050266">
    <property type="entry name" value="AB_hydrolase_sf"/>
</dbReference>
<protein>
    <submittedName>
        <fullName evidence="2">Alpha/beta hydrolase family</fullName>
    </submittedName>
</protein>
<dbReference type="SUPFAM" id="SSF53474">
    <property type="entry name" value="alpha/beta-Hydrolases"/>
    <property type="match status" value="1"/>
</dbReference>
<dbReference type="PANTHER" id="PTHR43798:SF33">
    <property type="entry name" value="HYDROLASE, PUTATIVE (AFU_ORTHOLOGUE AFUA_2G14860)-RELATED"/>
    <property type="match status" value="1"/>
</dbReference>
<reference evidence="2 3" key="1">
    <citation type="submission" date="2018-02" db="EMBL/GenBank/DDBJ databases">
        <title>Solimicrobium silvestre gen. nov., sp. nov., isolated from alpine forest soil.</title>
        <authorList>
            <person name="Margesin R."/>
            <person name="Albuquerque L."/>
            <person name="Zhang D.-C."/>
            <person name="Froufe H.J.C."/>
            <person name="Severino R."/>
            <person name="Roxo I."/>
            <person name="Egas C."/>
            <person name="Da Costa M.S."/>
        </authorList>
    </citation>
    <scope>NUCLEOTIDE SEQUENCE [LARGE SCALE GENOMIC DNA]</scope>
    <source>
        <strain evidence="2 3">S20-91</strain>
    </source>
</reference>
<name>A0A2S9GTM6_9BURK</name>
<gene>
    <name evidence="2" type="ORF">S2091_4255</name>
</gene>
<dbReference type="InterPro" id="IPR000073">
    <property type="entry name" value="AB_hydrolase_1"/>
</dbReference>
<evidence type="ECO:0000313" key="3">
    <source>
        <dbReference type="Proteomes" id="UP000237839"/>
    </source>
</evidence>